<dbReference type="OrthoDB" id="3251070at2759"/>
<dbReference type="EMBL" id="JACAZH010000001">
    <property type="protein sequence ID" value="KAF7378051.1"/>
    <property type="molecule type" value="Genomic_DNA"/>
</dbReference>
<name>A0A8H6ZKH0_9AGAR</name>
<organism evidence="1 2">
    <name type="scientific">Mycena sanguinolenta</name>
    <dbReference type="NCBI Taxonomy" id="230812"/>
    <lineage>
        <taxon>Eukaryota</taxon>
        <taxon>Fungi</taxon>
        <taxon>Dikarya</taxon>
        <taxon>Basidiomycota</taxon>
        <taxon>Agaricomycotina</taxon>
        <taxon>Agaricomycetes</taxon>
        <taxon>Agaricomycetidae</taxon>
        <taxon>Agaricales</taxon>
        <taxon>Marasmiineae</taxon>
        <taxon>Mycenaceae</taxon>
        <taxon>Mycena</taxon>
    </lineage>
</organism>
<evidence type="ECO:0008006" key="3">
    <source>
        <dbReference type="Google" id="ProtNLM"/>
    </source>
</evidence>
<evidence type="ECO:0000313" key="2">
    <source>
        <dbReference type="Proteomes" id="UP000623467"/>
    </source>
</evidence>
<evidence type="ECO:0000313" key="1">
    <source>
        <dbReference type="EMBL" id="KAF7378051.1"/>
    </source>
</evidence>
<dbReference type="PANTHER" id="PTHR16134">
    <property type="entry name" value="F-BOX/TPR REPEAT PROTEIN POF3"/>
    <property type="match status" value="1"/>
</dbReference>
<keyword evidence="2" id="KW-1185">Reference proteome</keyword>
<proteinExistence type="predicted"/>
<dbReference type="PANTHER" id="PTHR16134:SF119">
    <property type="entry name" value="AT02038P-RELATED"/>
    <property type="match status" value="1"/>
</dbReference>
<reference evidence="1" key="1">
    <citation type="submission" date="2020-05" db="EMBL/GenBank/DDBJ databases">
        <title>Mycena genomes resolve the evolution of fungal bioluminescence.</title>
        <authorList>
            <person name="Tsai I.J."/>
        </authorList>
    </citation>
    <scope>NUCLEOTIDE SEQUENCE</scope>
    <source>
        <strain evidence="1">160909Yilan</strain>
    </source>
</reference>
<sequence>MNGIPGKKKENIYGRNSISIPRGAQRRIPIEIWLEVVSDSTFLTLGSAKDGIPRSLLLLNRSKIESCPKTIPPAYRERPETLRALSQTCRTFREISLPLYWEHVEACFVSRSSEPWSTRVALVLLDRCKGLLRPESQHLALHVRVFSVSLSSHHIATAVSSFAKCLASLPNLDTLHILYLQSQWERNVTAAFKTVKLPAVKTIILPSHAHGILRACPNVRDVSCNEEVGEQLLDTLIQHCPKVKRIQDFEVTNEVLDELSQGLPKLREIAVPANSDLSSLSVLRNLSVIELIAKRWEYVDESLIDSEDLSAGTAYKKKLINTNQQRTEAARAILKASTGRAPKSIKMSYWEDITGMVGMMQFTYGQYWVKADEFEVLARIAFYNEGQSKEKDEPRKLRQSKHRPWRTPPAALRVPSEIWLDVVSDYNFLALDSTKDGIPRSLLLLNRNIKGSPKALPPVYHTRSETLRALSQMCRSFRETFLPLLWEHVEACFLSASNEKWSTRVARVLLDRCKGLLKRENRHLALHVRVFTVSISSDRIGTVVPLFAKCLASLPNLTTLNIMYLQSKWERNVTAEFKNIQLPTIQTVILPSHTHGILRSCPNVRDVSCNEEVGEKLLATLIQHCPKVERIQGFEIADEVLEELSEGLPNLREIAVPADIDISSLSVLNNLSVIELMANQEEDPDDCEYADVDLEDLAELKRQRIEAARAVLRASSGKAPKRIKLSYWEDITGMLGMMEITYGQYWVGAEEIEV</sequence>
<accession>A0A8H6ZKH0</accession>
<gene>
    <name evidence="1" type="ORF">MSAN_00229100</name>
</gene>
<dbReference type="Proteomes" id="UP000623467">
    <property type="component" value="Unassembled WGS sequence"/>
</dbReference>
<comment type="caution">
    <text evidence="1">The sequence shown here is derived from an EMBL/GenBank/DDBJ whole genome shotgun (WGS) entry which is preliminary data.</text>
</comment>
<dbReference type="AlphaFoldDB" id="A0A8H6ZKH0"/>
<dbReference type="InterPro" id="IPR032675">
    <property type="entry name" value="LRR_dom_sf"/>
</dbReference>
<protein>
    <recommendedName>
        <fullName evidence="3">F-box domain-containing protein</fullName>
    </recommendedName>
</protein>
<dbReference type="Gene3D" id="3.80.10.10">
    <property type="entry name" value="Ribonuclease Inhibitor"/>
    <property type="match status" value="2"/>
</dbReference>